<evidence type="ECO:0000313" key="1">
    <source>
        <dbReference type="EMBL" id="QDY51796.1"/>
    </source>
</evidence>
<dbReference type="EMBL" id="MK250085">
    <property type="protein sequence ID" value="QDY51796.1"/>
    <property type="molecule type" value="Genomic_DNA"/>
</dbReference>
<gene>
    <name evidence="1" type="ORF">1_181</name>
</gene>
<dbReference type="Gene3D" id="3.40.50.12080">
    <property type="match status" value="1"/>
</dbReference>
<protein>
    <submittedName>
        <fullName evidence="1">Uncharacterized protein</fullName>
    </submittedName>
</protein>
<name>A0A5B8IDG5_9VIRU</name>
<proteinExistence type="predicted"/>
<accession>A0A5B8IDG5</accession>
<organism evidence="1">
    <name type="scientific">Mimiviridae sp. ChoanoV1</name>
    <dbReference type="NCBI Taxonomy" id="2596887"/>
    <lineage>
        <taxon>Viruses</taxon>
        <taxon>Varidnaviria</taxon>
        <taxon>Bamfordvirae</taxon>
        <taxon>Nucleocytoviricota</taxon>
        <taxon>Megaviricetes</taxon>
        <taxon>Imitervirales</taxon>
        <taxon>Schizomimiviridae</taxon>
    </lineage>
</organism>
<sequence>MKKYSIIGNCQGGVLNIFLRTNKYFVNNYEYIGLGPIQILSKEKIDNF</sequence>
<reference evidence="1" key="1">
    <citation type="submission" date="2018-11" db="EMBL/GenBank/DDBJ databases">
        <title>A distinct lineage of giant viruses engineers rhodopsin photosystems in predatory marine eukaryotes.</title>
        <authorList>
            <person name="Needham D.M."/>
            <person name="Yoshizawa S."/>
            <person name="Hosaka T."/>
            <person name="Poirier C."/>
            <person name="Choi C.-J."/>
            <person name="Hehenberger E."/>
            <person name="Irwin N.A.T."/>
            <person name="Wilken S."/>
            <person name="Yung C.-M."/>
            <person name="Bachy C."/>
            <person name="Kurihara R."/>
            <person name="Nakajima Y."/>
            <person name="Kojima K."/>
            <person name="Kimura-Someya T."/>
            <person name="Leonard G."/>
            <person name="Malmstrom R.R."/>
            <person name="Mende D."/>
            <person name="Olson D.K."/>
            <person name="Sudo Y."/>
            <person name="Sudek S."/>
            <person name="Richards T.A."/>
            <person name="DeLong E.F."/>
            <person name="Keeling P.J."/>
            <person name="Santoro A.E."/>
            <person name="Shirouzu M."/>
            <person name="Iwasaki W."/>
            <person name="Worden A.Z."/>
        </authorList>
    </citation>
    <scope>NUCLEOTIDE SEQUENCE</scope>
</reference>